<accession>A0A0L8HHW7</accession>
<dbReference type="AlphaFoldDB" id="A0A0L8HHW7"/>
<organism evidence="2">
    <name type="scientific">Octopus bimaculoides</name>
    <name type="common">California two-spotted octopus</name>
    <dbReference type="NCBI Taxonomy" id="37653"/>
    <lineage>
        <taxon>Eukaryota</taxon>
        <taxon>Metazoa</taxon>
        <taxon>Spiralia</taxon>
        <taxon>Lophotrochozoa</taxon>
        <taxon>Mollusca</taxon>
        <taxon>Cephalopoda</taxon>
        <taxon>Coleoidea</taxon>
        <taxon>Octopodiformes</taxon>
        <taxon>Octopoda</taxon>
        <taxon>Incirrata</taxon>
        <taxon>Octopodidae</taxon>
        <taxon>Octopus</taxon>
    </lineage>
</organism>
<reference evidence="2" key="1">
    <citation type="submission" date="2015-07" db="EMBL/GenBank/DDBJ databases">
        <title>MeaNS - Measles Nucleotide Surveillance Program.</title>
        <authorList>
            <person name="Tran T."/>
            <person name="Druce J."/>
        </authorList>
    </citation>
    <scope>NUCLEOTIDE SEQUENCE</scope>
    <source>
        <strain evidence="2">UCB-OBI-ISO-001</strain>
        <tissue evidence="2">Gonad</tissue>
    </source>
</reference>
<feature type="region of interest" description="Disordered" evidence="1">
    <location>
        <begin position="1"/>
        <end position="27"/>
    </location>
</feature>
<evidence type="ECO:0000313" key="2">
    <source>
        <dbReference type="EMBL" id="KOF88821.1"/>
    </source>
</evidence>
<name>A0A0L8HHW7_OCTBM</name>
<proteinExistence type="predicted"/>
<gene>
    <name evidence="2" type="ORF">OCBIM_22014192mg</name>
</gene>
<dbReference type="EMBL" id="KQ418099">
    <property type="protein sequence ID" value="KOF88821.1"/>
    <property type="molecule type" value="Genomic_DNA"/>
</dbReference>
<sequence>MTESRSYRFTGSERKTPKTNTTEVFSKKTTQKTTHIQIYENVLL</sequence>
<protein>
    <submittedName>
        <fullName evidence="2">Uncharacterized protein</fullName>
    </submittedName>
</protein>
<evidence type="ECO:0000256" key="1">
    <source>
        <dbReference type="SAM" id="MobiDB-lite"/>
    </source>
</evidence>